<reference evidence="2" key="1">
    <citation type="submission" date="2022-11" db="UniProtKB">
        <authorList>
            <consortium name="WormBaseParasite"/>
        </authorList>
    </citation>
    <scope>IDENTIFICATION</scope>
</reference>
<sequence>MIARRVNTTESQKVSRNRDPIAMPQYLRAIIVSCMENARSDIATRIIQRMAHRRDDFAQFCANLSAEQTADMVNSLKQLLIDVVKHITSAEKV</sequence>
<organism evidence="1 2">
    <name type="scientific">Parascaris equorum</name>
    <name type="common">Equine roundworm</name>
    <dbReference type="NCBI Taxonomy" id="6256"/>
    <lineage>
        <taxon>Eukaryota</taxon>
        <taxon>Metazoa</taxon>
        <taxon>Ecdysozoa</taxon>
        <taxon>Nematoda</taxon>
        <taxon>Chromadorea</taxon>
        <taxon>Rhabditida</taxon>
        <taxon>Spirurina</taxon>
        <taxon>Ascaridomorpha</taxon>
        <taxon>Ascaridoidea</taxon>
        <taxon>Ascarididae</taxon>
        <taxon>Parascaris</taxon>
    </lineage>
</organism>
<proteinExistence type="predicted"/>
<evidence type="ECO:0000313" key="1">
    <source>
        <dbReference type="Proteomes" id="UP000887564"/>
    </source>
</evidence>
<dbReference type="AlphaFoldDB" id="A0A914RW33"/>
<dbReference type="Proteomes" id="UP000887564">
    <property type="component" value="Unplaced"/>
</dbReference>
<dbReference type="WBParaSite" id="PEQ_0000906901-mRNA-1">
    <property type="protein sequence ID" value="PEQ_0000906901-mRNA-1"/>
    <property type="gene ID" value="PEQ_0000906901"/>
</dbReference>
<evidence type="ECO:0000313" key="2">
    <source>
        <dbReference type="WBParaSite" id="PEQ_0000906901-mRNA-1"/>
    </source>
</evidence>
<protein>
    <submittedName>
        <fullName evidence="2">Uncharacterized protein</fullName>
    </submittedName>
</protein>
<name>A0A914RW33_PAREQ</name>
<keyword evidence="1" id="KW-1185">Reference proteome</keyword>
<accession>A0A914RW33</accession>